<dbReference type="GO" id="GO:0010818">
    <property type="term" value="P:T cell chemotaxis"/>
    <property type="evidence" value="ECO:0007669"/>
    <property type="project" value="TreeGrafter"/>
</dbReference>
<gene>
    <name evidence="18 19" type="primary">Cxcl16</name>
</gene>
<evidence type="ECO:0000256" key="10">
    <source>
        <dbReference type="ARBA" id="ARBA00023157"/>
    </source>
</evidence>
<evidence type="ECO:0000256" key="1">
    <source>
        <dbReference type="ARBA" id="ARBA00004479"/>
    </source>
</evidence>
<dbReference type="Proteomes" id="UP000886700">
    <property type="component" value="Unplaced"/>
</dbReference>
<evidence type="ECO:0000256" key="14">
    <source>
        <dbReference type="SAM" id="Phobius"/>
    </source>
</evidence>
<keyword evidence="8 14" id="KW-1133">Transmembrane helix</keyword>
<dbReference type="KEGG" id="maua:101838392"/>
<dbReference type="RefSeq" id="XP_005067884.2">
    <property type="nucleotide sequence ID" value="XM_005067827.3"/>
</dbReference>
<feature type="chain" id="PRO_5010565448" description="C-X-C motif chemokine 16" evidence="15">
    <location>
        <begin position="27"/>
        <end position="250"/>
    </location>
</feature>
<dbReference type="InterPro" id="IPR026296">
    <property type="entry name" value="CXCL16"/>
</dbReference>
<keyword evidence="9 14" id="KW-0472">Membrane</keyword>
<dbReference type="GeneID" id="101838392"/>
<dbReference type="GO" id="GO:0005044">
    <property type="term" value="F:scavenger receptor activity"/>
    <property type="evidence" value="ECO:0007669"/>
    <property type="project" value="InterPro"/>
</dbReference>
<dbReference type="Pfam" id="PF20902">
    <property type="entry name" value="CXCL16"/>
    <property type="match status" value="1"/>
</dbReference>
<evidence type="ECO:0000256" key="2">
    <source>
        <dbReference type="ARBA" id="ARBA00010665"/>
    </source>
</evidence>
<evidence type="ECO:0000256" key="4">
    <source>
        <dbReference type="ARBA" id="ARBA00022500"/>
    </source>
</evidence>
<organism evidence="17 18">
    <name type="scientific">Mesocricetus auratus</name>
    <name type="common">Golden hamster</name>
    <dbReference type="NCBI Taxonomy" id="10036"/>
    <lineage>
        <taxon>Eukaryota</taxon>
        <taxon>Metazoa</taxon>
        <taxon>Chordata</taxon>
        <taxon>Craniata</taxon>
        <taxon>Vertebrata</taxon>
        <taxon>Euteleostomi</taxon>
        <taxon>Mammalia</taxon>
        <taxon>Eutheria</taxon>
        <taxon>Euarchontoglires</taxon>
        <taxon>Glires</taxon>
        <taxon>Rodentia</taxon>
        <taxon>Myomorpha</taxon>
        <taxon>Muroidea</taxon>
        <taxon>Cricetidae</taxon>
        <taxon>Cricetinae</taxon>
        <taxon>Mesocricetus</taxon>
    </lineage>
</organism>
<dbReference type="PANTHER" id="PTHR14385">
    <property type="entry name" value="CXC CHEMOKINE LIGAND"/>
    <property type="match status" value="1"/>
</dbReference>
<sequence>MRQSFGPLSLALFLFLLALLTQPGDGNQGSAIGSCSCGRTIASGTPVPAATLTHIRKHLKAYDHCPFLIRFHLKSTSVCGRSQDQWVRELISCFEKKECGNGHRKSLHHQDHLPHASTWIPVATEGTPPDTSTPAQIQSTQQSTFPSGALSLNKELTHHSETPALPSGYDLEARPEAKANKKQQEDKEQKEKPESSAGTPAAVAVLSLLVIVFLLIAVMVYMLCNRKRVRQQSSADLQLHYAPVSQDSRA</sequence>
<comment type="subcellular location">
    <subcellularLocation>
        <location evidence="1">Membrane</location>
        <topology evidence="1">Single-pass type I membrane protein</topology>
    </subcellularLocation>
</comment>
<feature type="region of interest" description="Disordered" evidence="13">
    <location>
        <begin position="120"/>
        <end position="144"/>
    </location>
</feature>
<dbReference type="eggNOG" id="ENOG502T0B7">
    <property type="taxonomic scope" value="Eukaryota"/>
</dbReference>
<dbReference type="AlphaFoldDB" id="A0A1U7Q493"/>
<dbReference type="GO" id="GO:0008009">
    <property type="term" value="F:chemokine activity"/>
    <property type="evidence" value="ECO:0007669"/>
    <property type="project" value="InterPro"/>
</dbReference>
<evidence type="ECO:0000313" key="19">
    <source>
        <dbReference type="RefSeq" id="XP_040604948.1"/>
    </source>
</evidence>
<feature type="compositionally biased region" description="Basic and acidic residues" evidence="13">
    <location>
        <begin position="175"/>
        <end position="194"/>
    </location>
</feature>
<evidence type="ECO:0000256" key="6">
    <source>
        <dbReference type="ARBA" id="ARBA00022692"/>
    </source>
</evidence>
<dbReference type="InterPro" id="IPR048585">
    <property type="entry name" value="CXCL16_dom"/>
</dbReference>
<keyword evidence="17" id="KW-1185">Reference proteome</keyword>
<protein>
    <recommendedName>
        <fullName evidence="3">C-X-C motif chemokine 16</fullName>
    </recommendedName>
    <alternativeName>
        <fullName evidence="12">Transmembrane chemokine CXCL16</fullName>
    </alternativeName>
</protein>
<accession>A0A1U7Q493</accession>
<reference evidence="18" key="1">
    <citation type="submission" date="2025-04" db="UniProtKB">
        <authorList>
            <consortium name="RefSeq"/>
        </authorList>
    </citation>
    <scope>IDENTIFICATION</scope>
    <source>
        <tissue evidence="19">Liver</tissue>
    </source>
</reference>
<name>A0A1U7Q493_MESAU</name>
<evidence type="ECO:0000256" key="8">
    <source>
        <dbReference type="ARBA" id="ARBA00022989"/>
    </source>
</evidence>
<keyword evidence="10" id="KW-1015">Disulfide bond</keyword>
<evidence type="ECO:0000313" key="17">
    <source>
        <dbReference type="Proteomes" id="UP000886700"/>
    </source>
</evidence>
<dbReference type="GO" id="GO:0034612">
    <property type="term" value="P:response to tumor necrosis factor"/>
    <property type="evidence" value="ECO:0007669"/>
    <property type="project" value="InterPro"/>
</dbReference>
<dbReference type="PANTHER" id="PTHR14385:SF0">
    <property type="entry name" value="C-X-C MOTIF CHEMOKINE 16"/>
    <property type="match status" value="1"/>
</dbReference>
<evidence type="ECO:0000256" key="5">
    <source>
        <dbReference type="ARBA" id="ARBA00022514"/>
    </source>
</evidence>
<evidence type="ECO:0000256" key="3">
    <source>
        <dbReference type="ARBA" id="ARBA00017995"/>
    </source>
</evidence>
<keyword evidence="7 15" id="KW-0732">Signal</keyword>
<feature type="region of interest" description="Disordered" evidence="13">
    <location>
        <begin position="175"/>
        <end position="198"/>
    </location>
</feature>
<evidence type="ECO:0000259" key="16">
    <source>
        <dbReference type="Pfam" id="PF20902"/>
    </source>
</evidence>
<keyword evidence="4" id="KW-0145">Chemotaxis</keyword>
<comment type="similarity">
    <text evidence="2">Belongs to the intercrine alpha (chemokine CxC) family.</text>
</comment>
<dbReference type="GO" id="GO:0005041">
    <property type="term" value="F:low-density lipoprotein particle receptor activity"/>
    <property type="evidence" value="ECO:0007669"/>
    <property type="project" value="InterPro"/>
</dbReference>
<dbReference type="OrthoDB" id="9836360at2759"/>
<dbReference type="GO" id="GO:0034341">
    <property type="term" value="P:response to type II interferon"/>
    <property type="evidence" value="ECO:0007669"/>
    <property type="project" value="InterPro"/>
</dbReference>
<evidence type="ECO:0000313" key="18">
    <source>
        <dbReference type="RefSeq" id="XP_005067884.2"/>
    </source>
</evidence>
<feature type="signal peptide" evidence="15">
    <location>
        <begin position="1"/>
        <end position="26"/>
    </location>
</feature>
<dbReference type="RefSeq" id="XP_040604948.1">
    <property type="nucleotide sequence ID" value="XM_040749014.1"/>
</dbReference>
<dbReference type="GO" id="GO:0006898">
    <property type="term" value="P:receptor-mediated endocytosis"/>
    <property type="evidence" value="ECO:0007669"/>
    <property type="project" value="InterPro"/>
</dbReference>
<keyword evidence="5" id="KW-0202">Cytokine</keyword>
<feature type="compositionally biased region" description="Polar residues" evidence="13">
    <location>
        <begin position="129"/>
        <end position="144"/>
    </location>
</feature>
<feature type="domain" description="C-X-C motif chemokine 16" evidence="16">
    <location>
        <begin position="24"/>
        <end position="115"/>
    </location>
</feature>
<evidence type="ECO:0000256" key="12">
    <source>
        <dbReference type="ARBA" id="ARBA00032815"/>
    </source>
</evidence>
<feature type="transmembrane region" description="Helical" evidence="14">
    <location>
        <begin position="201"/>
        <end position="224"/>
    </location>
</feature>
<dbReference type="CTD" id="58191"/>
<proteinExistence type="inferred from homology"/>
<dbReference type="GO" id="GO:0005615">
    <property type="term" value="C:extracellular space"/>
    <property type="evidence" value="ECO:0007669"/>
    <property type="project" value="UniProtKB-KW"/>
</dbReference>
<keyword evidence="6 14" id="KW-0812">Transmembrane</keyword>
<dbReference type="GO" id="GO:0016020">
    <property type="term" value="C:membrane"/>
    <property type="evidence" value="ECO:0007669"/>
    <property type="project" value="UniProtKB-SubCell"/>
</dbReference>
<evidence type="ECO:0000256" key="11">
    <source>
        <dbReference type="ARBA" id="ARBA00023180"/>
    </source>
</evidence>
<evidence type="ECO:0000256" key="15">
    <source>
        <dbReference type="SAM" id="SignalP"/>
    </source>
</evidence>
<dbReference type="GO" id="GO:0030307">
    <property type="term" value="P:positive regulation of cell growth"/>
    <property type="evidence" value="ECO:0007669"/>
    <property type="project" value="InterPro"/>
</dbReference>
<dbReference type="GO" id="GO:0030335">
    <property type="term" value="P:positive regulation of cell migration"/>
    <property type="evidence" value="ECO:0007669"/>
    <property type="project" value="InterPro"/>
</dbReference>
<keyword evidence="11" id="KW-0325">Glycoprotein</keyword>
<evidence type="ECO:0000256" key="9">
    <source>
        <dbReference type="ARBA" id="ARBA00023136"/>
    </source>
</evidence>
<evidence type="ECO:0000256" key="7">
    <source>
        <dbReference type="ARBA" id="ARBA00022729"/>
    </source>
</evidence>
<evidence type="ECO:0000256" key="13">
    <source>
        <dbReference type="SAM" id="MobiDB-lite"/>
    </source>
</evidence>